<reference evidence="2 3" key="1">
    <citation type="submission" date="2016-12" db="EMBL/GenBank/DDBJ databases">
        <title>Draft genome sequences of strains Salinicola socius SMB35, Salinicola sp. MH3R3-1 and Chromohalobacter sp. SMB17 from the Verkhnekamsk potash mining region of Russia.</title>
        <authorList>
            <person name="Mavrodi D.V."/>
            <person name="Olsson B.E."/>
            <person name="Korsakova E.S."/>
            <person name="Pyankova A."/>
            <person name="Mavrodi O.V."/>
            <person name="Plotnikova E.G."/>
        </authorList>
    </citation>
    <scope>NUCLEOTIDE SEQUENCE [LARGE SCALE GENOMIC DNA]</scope>
    <source>
        <strain evidence="2 3">SMB17</strain>
    </source>
</reference>
<feature type="transmembrane region" description="Helical" evidence="1">
    <location>
        <begin position="27"/>
        <end position="51"/>
    </location>
</feature>
<protein>
    <recommendedName>
        <fullName evidence="4">Pilus assembly protein PilW</fullName>
    </recommendedName>
</protein>
<dbReference type="GO" id="GO:0043683">
    <property type="term" value="P:type IV pilus assembly"/>
    <property type="evidence" value="ECO:0007669"/>
    <property type="project" value="InterPro"/>
</dbReference>
<evidence type="ECO:0008006" key="4">
    <source>
        <dbReference type="Google" id="ProtNLM"/>
    </source>
</evidence>
<proteinExistence type="predicted"/>
<gene>
    <name evidence="2" type="ORF">BTW10_05665</name>
</gene>
<dbReference type="STRING" id="223900.GCA_000821045_00057"/>
<dbReference type="InterPro" id="IPR012902">
    <property type="entry name" value="N_methyl_site"/>
</dbReference>
<keyword evidence="1" id="KW-0812">Transmembrane</keyword>
<evidence type="ECO:0000313" key="3">
    <source>
        <dbReference type="Proteomes" id="UP000186806"/>
    </source>
</evidence>
<keyword evidence="1" id="KW-1133">Transmembrane helix</keyword>
<dbReference type="Pfam" id="PF07963">
    <property type="entry name" value="N_methyl"/>
    <property type="match status" value="1"/>
</dbReference>
<accession>A0A1Q8TER7</accession>
<evidence type="ECO:0000256" key="1">
    <source>
        <dbReference type="SAM" id="Phobius"/>
    </source>
</evidence>
<dbReference type="AlphaFoldDB" id="A0A1Q8TER7"/>
<organism evidence="2 3">
    <name type="scientific">Chromohalobacter japonicus</name>
    <dbReference type="NCBI Taxonomy" id="223900"/>
    <lineage>
        <taxon>Bacteria</taxon>
        <taxon>Pseudomonadati</taxon>
        <taxon>Pseudomonadota</taxon>
        <taxon>Gammaproteobacteria</taxon>
        <taxon>Oceanospirillales</taxon>
        <taxon>Halomonadaceae</taxon>
        <taxon>Chromohalobacter</taxon>
    </lineage>
</organism>
<sequence>MGSGNIDYRPDFERPTPGRRRQRGVSLIELMVSLALSMIVLLGVIDLFIAYQHQYRLQTQLAQVQESGRFVTDVLTRELRKAGYAEWQKAQTFPATSQFAQGAIVAGNGSTLRVRYYGSTDEPLQDCLGGGLESADITRATLSLNTSQGLDCAVDGTSPQPLDANVEAMALRYFVEGRWRRASGVGDWASVKGVGIELLVASRQDGLVDTASSYVFDGETVTAPDRRLYRVYATSVALRNVASPPLVTSQGDTSS</sequence>
<dbReference type="InterPro" id="IPR032092">
    <property type="entry name" value="PilW"/>
</dbReference>
<dbReference type="PROSITE" id="PS00409">
    <property type="entry name" value="PROKAR_NTER_METHYL"/>
    <property type="match status" value="1"/>
</dbReference>
<dbReference type="Pfam" id="PF16074">
    <property type="entry name" value="PilW"/>
    <property type="match status" value="1"/>
</dbReference>
<name>A0A1Q8TER7_9GAMM</name>
<keyword evidence="3" id="KW-1185">Reference proteome</keyword>
<comment type="caution">
    <text evidence="2">The sequence shown here is derived from an EMBL/GenBank/DDBJ whole genome shotgun (WGS) entry which is preliminary data.</text>
</comment>
<dbReference type="EMBL" id="MSDQ01000009">
    <property type="protein sequence ID" value="OLO12173.1"/>
    <property type="molecule type" value="Genomic_DNA"/>
</dbReference>
<keyword evidence="1" id="KW-0472">Membrane</keyword>
<evidence type="ECO:0000313" key="2">
    <source>
        <dbReference type="EMBL" id="OLO12173.1"/>
    </source>
</evidence>
<dbReference type="Proteomes" id="UP000186806">
    <property type="component" value="Unassembled WGS sequence"/>
</dbReference>